<organism evidence="1">
    <name type="scientific">Indivirus ILV1</name>
    <dbReference type="NCBI Taxonomy" id="1977633"/>
    <lineage>
        <taxon>Viruses</taxon>
        <taxon>Varidnaviria</taxon>
        <taxon>Bamfordvirae</taxon>
        <taxon>Nucleocytoviricota</taxon>
        <taxon>Megaviricetes</taxon>
        <taxon>Imitervirales</taxon>
        <taxon>Mimiviridae</taxon>
        <taxon>Klosneuvirinae</taxon>
        <taxon>Indivirus</taxon>
    </lineage>
</organism>
<gene>
    <name evidence="1" type="ORF">Indivirus_3_26</name>
</gene>
<proteinExistence type="predicted"/>
<protein>
    <submittedName>
        <fullName evidence="1">Uncharacterized protein</fullName>
    </submittedName>
</protein>
<sequence length="189" mass="22379">MESKDLVINALRYYDKNNEKYSNFFRKVKYISFKIAEKDLDYSIVTFYDKNKKEILKSRYEFISIYNPSVGVWIWGWANPDRRKNEISLIKKVLTYGIGLDRESFFLKSELITSRFKITNDLQLDMHLAIASYISKEPCVMPIIDNGEEGIKHNNEYLLRKSDEINENTISINYLYLLDVPSKLYPDNI</sequence>
<dbReference type="EMBL" id="KY684087">
    <property type="protein sequence ID" value="ARF09777.1"/>
    <property type="molecule type" value="Genomic_DNA"/>
</dbReference>
<name>A0A1V0SDI7_9VIRU</name>
<reference evidence="1" key="1">
    <citation type="journal article" date="2017" name="Science">
        <title>Giant viruses with an expanded complement of translation system components.</title>
        <authorList>
            <person name="Schulz F."/>
            <person name="Yutin N."/>
            <person name="Ivanova N.N."/>
            <person name="Ortega D.R."/>
            <person name="Lee T.K."/>
            <person name="Vierheilig J."/>
            <person name="Daims H."/>
            <person name="Horn M."/>
            <person name="Wagner M."/>
            <person name="Jensen G.J."/>
            <person name="Kyrpides N.C."/>
            <person name="Koonin E.V."/>
            <person name="Woyke T."/>
        </authorList>
    </citation>
    <scope>NUCLEOTIDE SEQUENCE</scope>
    <source>
        <strain evidence="1">ILV1</strain>
    </source>
</reference>
<dbReference type="InterPro" id="IPR049249">
    <property type="entry name" value="DUF6882"/>
</dbReference>
<accession>A0A1V0SDI7</accession>
<dbReference type="Pfam" id="PF21813">
    <property type="entry name" value="DUF6882"/>
    <property type="match status" value="1"/>
</dbReference>
<evidence type="ECO:0000313" key="1">
    <source>
        <dbReference type="EMBL" id="ARF09777.1"/>
    </source>
</evidence>